<reference evidence="1 2" key="1">
    <citation type="submission" date="2019-05" db="EMBL/GenBank/DDBJ databases">
        <title>Another draft genome of Portunus trituberculatus and its Hox gene families provides insights of decapod evolution.</title>
        <authorList>
            <person name="Jeong J.-H."/>
            <person name="Song I."/>
            <person name="Kim S."/>
            <person name="Choi T."/>
            <person name="Kim D."/>
            <person name="Ryu S."/>
            <person name="Kim W."/>
        </authorList>
    </citation>
    <scope>NUCLEOTIDE SEQUENCE [LARGE SCALE GENOMIC DNA]</scope>
    <source>
        <tissue evidence="1">Muscle</tissue>
    </source>
</reference>
<dbReference type="EMBL" id="VSRR010013315">
    <property type="protein sequence ID" value="MPC55609.1"/>
    <property type="molecule type" value="Genomic_DNA"/>
</dbReference>
<comment type="caution">
    <text evidence="1">The sequence shown here is derived from an EMBL/GenBank/DDBJ whole genome shotgun (WGS) entry which is preliminary data.</text>
</comment>
<dbReference type="Proteomes" id="UP000324222">
    <property type="component" value="Unassembled WGS sequence"/>
</dbReference>
<evidence type="ECO:0000313" key="1">
    <source>
        <dbReference type="EMBL" id="MPC55609.1"/>
    </source>
</evidence>
<organism evidence="1 2">
    <name type="scientific">Portunus trituberculatus</name>
    <name type="common">Swimming crab</name>
    <name type="synonym">Neptunus trituberculatus</name>
    <dbReference type="NCBI Taxonomy" id="210409"/>
    <lineage>
        <taxon>Eukaryota</taxon>
        <taxon>Metazoa</taxon>
        <taxon>Ecdysozoa</taxon>
        <taxon>Arthropoda</taxon>
        <taxon>Crustacea</taxon>
        <taxon>Multicrustacea</taxon>
        <taxon>Malacostraca</taxon>
        <taxon>Eumalacostraca</taxon>
        <taxon>Eucarida</taxon>
        <taxon>Decapoda</taxon>
        <taxon>Pleocyemata</taxon>
        <taxon>Brachyura</taxon>
        <taxon>Eubrachyura</taxon>
        <taxon>Portunoidea</taxon>
        <taxon>Portunidae</taxon>
        <taxon>Portuninae</taxon>
        <taxon>Portunus</taxon>
    </lineage>
</organism>
<dbReference type="AlphaFoldDB" id="A0A5B7GDF5"/>
<protein>
    <submittedName>
        <fullName evidence="1">Uncharacterized protein</fullName>
    </submittedName>
</protein>
<sequence length="244" mass="27874">MVIYGEQFVYGRVILTARQQRLVEARETAARRERQGAHRWAAMARAMVAARRQPVAMEDPEEDLLSVENERHLLLQRGQEEALAQSSGSVQVVTVTLHWPLMPVTDVALRLMPRSSSGNVTVRGVLVPYSEGVRPVWWVTGVDQYLERSMALIRFYDFAMRRRETAARRGAISLAELRALDNHLHQRDAWRWAEDARWLAFGMVRGVLRAVPFLCSAAFPAGRDVQDWVADCRAHLPRPYLSDE</sequence>
<keyword evidence="2" id="KW-1185">Reference proteome</keyword>
<evidence type="ECO:0000313" key="2">
    <source>
        <dbReference type="Proteomes" id="UP000324222"/>
    </source>
</evidence>
<gene>
    <name evidence="1" type="ORF">E2C01_049552</name>
</gene>
<proteinExistence type="predicted"/>
<accession>A0A5B7GDF5</accession>
<name>A0A5B7GDF5_PORTR</name>